<dbReference type="InterPro" id="IPR036264">
    <property type="entry name" value="Bact_exopeptidase_dim_dom"/>
</dbReference>
<dbReference type="Gene3D" id="3.40.630.10">
    <property type="entry name" value="Zn peptidases"/>
    <property type="match status" value="1"/>
</dbReference>
<dbReference type="EMBL" id="CACRSL010000003">
    <property type="protein sequence ID" value="VYS95200.1"/>
    <property type="molecule type" value="Genomic_DNA"/>
</dbReference>
<dbReference type="AlphaFoldDB" id="A0A6N2STN6"/>
<gene>
    <name evidence="7" type="primary">dapE_2</name>
    <name evidence="7" type="ORF">AULFYP135_01046</name>
</gene>
<evidence type="ECO:0000256" key="5">
    <source>
        <dbReference type="SAM" id="Coils"/>
    </source>
</evidence>
<dbReference type="PANTHER" id="PTHR43808:SF17">
    <property type="entry name" value="PEPTIDASE M20"/>
    <property type="match status" value="1"/>
</dbReference>
<dbReference type="PANTHER" id="PTHR43808">
    <property type="entry name" value="ACETYLORNITHINE DEACETYLASE"/>
    <property type="match status" value="1"/>
</dbReference>
<accession>A0A6N2STN6</accession>
<keyword evidence="4" id="KW-0862">Zinc</keyword>
<name>A0A6N2STN6_9FIRM</name>
<keyword evidence="2" id="KW-0479">Metal-binding</keyword>
<dbReference type="InterPro" id="IPR050072">
    <property type="entry name" value="Peptidase_M20A"/>
</dbReference>
<evidence type="ECO:0000256" key="3">
    <source>
        <dbReference type="ARBA" id="ARBA00022801"/>
    </source>
</evidence>
<sequence length="413" mass="44463">MDYVVSPKVKEIVDKMVSLDAVKKGLEFIKEDNDQTVQNQLDLAMIPSPTFHEQEKAKAFMKYFEDLGLSDVHMDRFGNVVGTRKGKGKGPTVLMEGHMDTVFPMDTKLEPKIENGVIHLPGIGDDTRGMVVCLTVARALDAAGIETDGDIVFVGTVEEEGMGSLGGMKKFLSENKIDASISVDGPSPIGITYEATGFKTYEATFYGIGGHAYGAFGKVANPLHAAARAVAKIADFQVPEDPRTTFCVSNFHAGSDASIHAIVPSATIKFNFRSNSAEELEKLNTRIMNALQEAADEETARWGKDTITWDYKQYCDVPAASQDPHTPIVEALYTIIKHLGYEPKFEQGGSTNCNMALDAGIPAVCLGSGGPSTDAHMLSEFFVIDKAYEGAQQAFLLALALAGVSGSSPSVME</sequence>
<organism evidence="7">
    <name type="scientific">uncultured Anaerotruncus sp</name>
    <dbReference type="NCBI Taxonomy" id="905011"/>
    <lineage>
        <taxon>Bacteria</taxon>
        <taxon>Bacillati</taxon>
        <taxon>Bacillota</taxon>
        <taxon>Clostridia</taxon>
        <taxon>Eubacteriales</taxon>
        <taxon>Oscillospiraceae</taxon>
        <taxon>Anaerotruncus</taxon>
        <taxon>environmental samples</taxon>
    </lineage>
</organism>
<proteinExistence type="predicted"/>
<keyword evidence="5" id="KW-0175">Coiled coil</keyword>
<dbReference type="SUPFAM" id="SSF55031">
    <property type="entry name" value="Bacterial exopeptidase dimerisation domain"/>
    <property type="match status" value="1"/>
</dbReference>
<feature type="domain" description="Peptidase M20 dimerisation" evidence="6">
    <location>
        <begin position="194"/>
        <end position="297"/>
    </location>
</feature>
<evidence type="ECO:0000256" key="1">
    <source>
        <dbReference type="ARBA" id="ARBA00001947"/>
    </source>
</evidence>
<dbReference type="PROSITE" id="PS00758">
    <property type="entry name" value="ARGE_DAPE_CPG2_1"/>
    <property type="match status" value="1"/>
</dbReference>
<comment type="cofactor">
    <cofactor evidence="1">
        <name>Zn(2+)</name>
        <dbReference type="ChEBI" id="CHEBI:29105"/>
    </cofactor>
</comment>
<dbReference type="SUPFAM" id="SSF53187">
    <property type="entry name" value="Zn-dependent exopeptidases"/>
    <property type="match status" value="1"/>
</dbReference>
<dbReference type="Gene3D" id="3.30.70.360">
    <property type="match status" value="1"/>
</dbReference>
<dbReference type="GO" id="GO:0009014">
    <property type="term" value="F:succinyl-diaminopimelate desuccinylase activity"/>
    <property type="evidence" value="ECO:0007669"/>
    <property type="project" value="UniProtKB-EC"/>
</dbReference>
<evidence type="ECO:0000259" key="6">
    <source>
        <dbReference type="Pfam" id="PF07687"/>
    </source>
</evidence>
<dbReference type="InterPro" id="IPR001261">
    <property type="entry name" value="ArgE/DapE_CS"/>
</dbReference>
<dbReference type="Pfam" id="PF01546">
    <property type="entry name" value="Peptidase_M20"/>
    <property type="match status" value="1"/>
</dbReference>
<dbReference type="EC" id="3.5.1.18" evidence="7"/>
<dbReference type="InterPro" id="IPR002933">
    <property type="entry name" value="Peptidase_M20"/>
</dbReference>
<dbReference type="Pfam" id="PF07687">
    <property type="entry name" value="M20_dimer"/>
    <property type="match status" value="1"/>
</dbReference>
<feature type="coiled-coil region" evidence="5">
    <location>
        <begin position="273"/>
        <end position="300"/>
    </location>
</feature>
<evidence type="ECO:0000256" key="2">
    <source>
        <dbReference type="ARBA" id="ARBA00022723"/>
    </source>
</evidence>
<evidence type="ECO:0000256" key="4">
    <source>
        <dbReference type="ARBA" id="ARBA00022833"/>
    </source>
</evidence>
<dbReference type="GO" id="GO:0046872">
    <property type="term" value="F:metal ion binding"/>
    <property type="evidence" value="ECO:0007669"/>
    <property type="project" value="UniProtKB-KW"/>
</dbReference>
<reference evidence="7" key="1">
    <citation type="submission" date="2019-11" db="EMBL/GenBank/DDBJ databases">
        <authorList>
            <person name="Feng L."/>
        </authorList>
    </citation>
    <scope>NUCLEOTIDE SEQUENCE</scope>
    <source>
        <strain evidence="7">AundefinedLFYP135</strain>
    </source>
</reference>
<protein>
    <submittedName>
        <fullName evidence="7">Succinyl-diaminopimelate desuccinylase</fullName>
        <ecNumber evidence="7">3.5.1.18</ecNumber>
    </submittedName>
</protein>
<evidence type="ECO:0000313" key="7">
    <source>
        <dbReference type="EMBL" id="VYS95200.1"/>
    </source>
</evidence>
<keyword evidence="3 7" id="KW-0378">Hydrolase</keyword>
<dbReference type="InterPro" id="IPR011650">
    <property type="entry name" value="Peptidase_M20_dimer"/>
</dbReference>